<name>A0A1E5D2R0_9VIBR</name>
<dbReference type="EMBL" id="AJYW02000071">
    <property type="protein sequence ID" value="OEE77771.1"/>
    <property type="molecule type" value="Genomic_DNA"/>
</dbReference>
<sequence>MRQGLPALLFALAPCLVMTSTYAQAPTSNVLSIESELFTKHSELEAAQKLVADKSNQVSNQQELVNRLIEQNNQYSSILAKAKQNLERDYAKMIDEPELDLEPTQSAYQEAWSKVKRNQSEQLTAAQDKQALELELAQLKSEQAVIKQSIAQLDNEQLRSRADRLKSELHQSGKQKVSFTNTCQSNMTLAQCSGQTTDLALQKAVKQFQNELVESTSESALVKQNIASASLSIHVLRHNVVNASFYGDNKHKTVVDVELEARPATNAPCKLLNIDSQYCFAPGEESAKAPEKEVAWVSLSIRSNQYNDSVSVNGVKYGSTPLEVMLPVGPHMITIEKEGYRSFNQELKIKSDHTLRAVLREKENVLKTGHKFADAIGSNAKAPEMVVIEPGQFLLGEHGEKQYNLDHAFAIASTPITVMQFETFIKRTNYQTDAELQNICTAVAQSEVTPISDSYWRNPGFKQSASSPAVCISRNDATAYTHWLSQETGFTYRLPSSDEWEVAARAGSKSNFWWGDNFDEGQANTGWSGTPWSNVSTSPVKSFPANRYGLYDVVGNVWEWTQDSKGVAKGGAWSFSPNEAQAQSELYLAPTMAANYVGFRVLRQL</sequence>
<feature type="chain" id="PRO_5009173453" description="PEGA domain-containing protein" evidence="2">
    <location>
        <begin position="26"/>
        <end position="605"/>
    </location>
</feature>
<dbReference type="InterPro" id="IPR013229">
    <property type="entry name" value="PEGA"/>
</dbReference>
<feature type="signal peptide" evidence="2">
    <location>
        <begin position="1"/>
        <end position="25"/>
    </location>
</feature>
<evidence type="ECO:0000259" key="3">
    <source>
        <dbReference type="Pfam" id="PF03781"/>
    </source>
</evidence>
<evidence type="ECO:0008006" key="7">
    <source>
        <dbReference type="Google" id="ProtNLM"/>
    </source>
</evidence>
<organism evidence="5 6">
    <name type="scientific">Vibrio genomosp. F6 str. FF-238</name>
    <dbReference type="NCBI Taxonomy" id="1191298"/>
    <lineage>
        <taxon>Bacteria</taxon>
        <taxon>Pseudomonadati</taxon>
        <taxon>Pseudomonadota</taxon>
        <taxon>Gammaproteobacteria</taxon>
        <taxon>Vibrionales</taxon>
        <taxon>Vibrionaceae</taxon>
        <taxon>Vibrio</taxon>
    </lineage>
</organism>
<feature type="coiled-coil region" evidence="1">
    <location>
        <begin position="44"/>
        <end position="85"/>
    </location>
</feature>
<reference evidence="5 6" key="1">
    <citation type="journal article" date="2012" name="Science">
        <title>Ecological populations of bacteria act as socially cohesive units of antibiotic production and resistance.</title>
        <authorList>
            <person name="Cordero O.X."/>
            <person name="Wildschutte H."/>
            <person name="Kirkup B."/>
            <person name="Proehl S."/>
            <person name="Ngo L."/>
            <person name="Hussain F."/>
            <person name="Le Roux F."/>
            <person name="Mincer T."/>
            <person name="Polz M.F."/>
        </authorList>
    </citation>
    <scope>NUCLEOTIDE SEQUENCE [LARGE SCALE GENOMIC DNA]</scope>
    <source>
        <strain evidence="5 6">FF-238</strain>
    </source>
</reference>
<dbReference type="PANTHER" id="PTHR23150:SF19">
    <property type="entry name" value="FORMYLGLYCINE-GENERATING ENZYME"/>
    <property type="match status" value="1"/>
</dbReference>
<dbReference type="Gene3D" id="3.90.1580.10">
    <property type="entry name" value="paralog of FGE (formylglycine-generating enzyme)"/>
    <property type="match status" value="1"/>
</dbReference>
<dbReference type="InterPro" id="IPR042095">
    <property type="entry name" value="SUMF_sf"/>
</dbReference>
<accession>A0A1E5D2R0</accession>
<feature type="domain" description="PEGA" evidence="4">
    <location>
        <begin position="296"/>
        <end position="360"/>
    </location>
</feature>
<proteinExistence type="predicted"/>
<comment type="caution">
    <text evidence="5">The sequence shown here is derived from an EMBL/GenBank/DDBJ whole genome shotgun (WGS) entry which is preliminary data.</text>
</comment>
<dbReference type="SUPFAM" id="SSF56436">
    <property type="entry name" value="C-type lectin-like"/>
    <property type="match status" value="1"/>
</dbReference>
<keyword evidence="2" id="KW-0732">Signal</keyword>
<protein>
    <recommendedName>
        <fullName evidence="7">PEGA domain-containing protein</fullName>
    </recommendedName>
</protein>
<evidence type="ECO:0000256" key="1">
    <source>
        <dbReference type="SAM" id="Coils"/>
    </source>
</evidence>
<keyword evidence="6" id="KW-1185">Reference proteome</keyword>
<dbReference type="Proteomes" id="UP000094165">
    <property type="component" value="Unassembled WGS sequence"/>
</dbReference>
<dbReference type="PANTHER" id="PTHR23150">
    <property type="entry name" value="SULFATASE MODIFYING FACTOR 1, 2"/>
    <property type="match status" value="1"/>
</dbReference>
<evidence type="ECO:0000259" key="4">
    <source>
        <dbReference type="Pfam" id="PF08308"/>
    </source>
</evidence>
<evidence type="ECO:0000313" key="5">
    <source>
        <dbReference type="EMBL" id="OEE77771.1"/>
    </source>
</evidence>
<dbReference type="InterPro" id="IPR005532">
    <property type="entry name" value="SUMF_dom"/>
</dbReference>
<gene>
    <name evidence="5" type="ORF">A130_03815</name>
</gene>
<dbReference type="RefSeq" id="WP_017052376.1">
    <property type="nucleotide sequence ID" value="NZ_AJYW02000071.1"/>
</dbReference>
<dbReference type="Pfam" id="PF03781">
    <property type="entry name" value="FGE-sulfatase"/>
    <property type="match status" value="1"/>
</dbReference>
<dbReference type="InterPro" id="IPR016187">
    <property type="entry name" value="CTDL_fold"/>
</dbReference>
<feature type="coiled-coil region" evidence="1">
    <location>
        <begin position="122"/>
        <end position="175"/>
    </location>
</feature>
<dbReference type="GO" id="GO:0120147">
    <property type="term" value="F:formylglycine-generating oxidase activity"/>
    <property type="evidence" value="ECO:0007669"/>
    <property type="project" value="TreeGrafter"/>
</dbReference>
<dbReference type="Pfam" id="PF08308">
    <property type="entry name" value="PEGA"/>
    <property type="match status" value="1"/>
</dbReference>
<dbReference type="InterPro" id="IPR051043">
    <property type="entry name" value="Sulfatase_Mod_Factor_Kinase"/>
</dbReference>
<evidence type="ECO:0000313" key="6">
    <source>
        <dbReference type="Proteomes" id="UP000094165"/>
    </source>
</evidence>
<evidence type="ECO:0000256" key="2">
    <source>
        <dbReference type="SAM" id="SignalP"/>
    </source>
</evidence>
<dbReference type="AlphaFoldDB" id="A0A1E5D2R0"/>
<keyword evidence="1" id="KW-0175">Coiled coil</keyword>
<feature type="domain" description="Sulfatase-modifying factor enzyme-like" evidence="3">
    <location>
        <begin position="382"/>
        <end position="603"/>
    </location>
</feature>